<evidence type="ECO:0000259" key="1">
    <source>
        <dbReference type="Pfam" id="PF02514"/>
    </source>
</evidence>
<keyword evidence="3" id="KW-1185">Reference proteome</keyword>
<name>A0A7Y9LBB0_9ACTN</name>
<dbReference type="PANTHER" id="PTHR44119">
    <property type="entry name" value="MAGNESIUM-CHELATASE SUBUNIT CHLH, CHLOROPLASTIC"/>
    <property type="match status" value="1"/>
</dbReference>
<dbReference type="GO" id="GO:0016851">
    <property type="term" value="F:magnesium chelatase activity"/>
    <property type="evidence" value="ECO:0007669"/>
    <property type="project" value="UniProtKB-EC"/>
</dbReference>
<dbReference type="EMBL" id="JACCBU010000001">
    <property type="protein sequence ID" value="NYE73709.1"/>
    <property type="molecule type" value="Genomic_DNA"/>
</dbReference>
<dbReference type="RefSeq" id="WP_179755406.1">
    <property type="nucleotide sequence ID" value="NZ_JACCBU010000001.1"/>
</dbReference>
<dbReference type="Pfam" id="PF02514">
    <property type="entry name" value="CobN-Mg_chel"/>
    <property type="match status" value="1"/>
</dbReference>
<dbReference type="EC" id="6.6.1.1" evidence="2"/>
<proteinExistence type="predicted"/>
<gene>
    <name evidence="2" type="ORF">BKA15_005038</name>
</gene>
<dbReference type="AlphaFoldDB" id="A0A7Y9LBB0"/>
<dbReference type="InterPro" id="IPR003672">
    <property type="entry name" value="CobN/Mg_chltase"/>
</dbReference>
<dbReference type="Proteomes" id="UP000569914">
    <property type="component" value="Unassembled WGS sequence"/>
</dbReference>
<accession>A0A7Y9LBB0</accession>
<dbReference type="PANTHER" id="PTHR44119:SF1">
    <property type="entry name" value="MAGNESIUM-CHELATASE SUBUNIT CHLH, CHLOROPLASTIC"/>
    <property type="match status" value="1"/>
</dbReference>
<keyword evidence="2" id="KW-0436">Ligase</keyword>
<dbReference type="CDD" id="cd10150">
    <property type="entry name" value="CobN_like"/>
    <property type="match status" value="1"/>
</dbReference>
<evidence type="ECO:0000313" key="3">
    <source>
        <dbReference type="Proteomes" id="UP000569914"/>
    </source>
</evidence>
<feature type="domain" description="CobN/magnesium chelatase" evidence="1">
    <location>
        <begin position="170"/>
        <end position="1168"/>
    </location>
</feature>
<evidence type="ECO:0000313" key="2">
    <source>
        <dbReference type="EMBL" id="NYE73709.1"/>
    </source>
</evidence>
<reference evidence="2 3" key="1">
    <citation type="submission" date="2020-07" db="EMBL/GenBank/DDBJ databases">
        <title>Sequencing the genomes of 1000 actinobacteria strains.</title>
        <authorList>
            <person name="Klenk H.-P."/>
        </authorList>
    </citation>
    <scope>NUCLEOTIDE SEQUENCE [LARGE SCALE GENOMIC DNA]</scope>
    <source>
        <strain evidence="2 3">DSM 22083</strain>
    </source>
</reference>
<protein>
    <submittedName>
        <fullName evidence="2">Magnesium chelatase subunit H</fullName>
        <ecNumber evidence="2">6.6.1.1</ecNumber>
    </submittedName>
</protein>
<organism evidence="2 3">
    <name type="scientific">Microlunatus parietis</name>
    <dbReference type="NCBI Taxonomy" id="682979"/>
    <lineage>
        <taxon>Bacteria</taxon>
        <taxon>Bacillati</taxon>
        <taxon>Actinomycetota</taxon>
        <taxon>Actinomycetes</taxon>
        <taxon>Propionibacteriales</taxon>
        <taxon>Propionibacteriaceae</taxon>
        <taxon>Microlunatus</taxon>
    </lineage>
</organism>
<comment type="caution">
    <text evidence="2">The sequence shown here is derived from an EMBL/GenBank/DDBJ whole genome shotgun (WGS) entry which is preliminary data.</text>
</comment>
<sequence length="1192" mass="127560">MTTPRLVLATVGFEQAAALPLRRAIERLADAAELITEWRRIPGPAVLAEDASVGEALDGADVLLTSTADPRVCGRLVELIMERPGLAVVPLLLADQELLGRTRLGEFAPAERPAETRESIMAAAGALATAGAAVPAELGPVLRASAALAHRLPAGDLRTLGLVIMSFRQLSTGNLVLALRLLARRTGTARGPVDDLGVPELQPEHGLWHPAGTLPGRGTPVIVVACSRNLLFSGNDGHLRALFDRVEQAGHRAVGWFGSTADLAADLEPYADGIRLWINTRGFTLSGRHGTPELAEGLAALVGADVPMIAAITLSNQTLQEWLADATGLSQTTVAMQLAVPELQGGIAPLVIAGRDAATDELVAVDDQLDRLVRLADRLIRLRAKPVSERRIAVILVSHAPEKGAIGAAASLDVWSSLHSLLGALAGSGYRVDVPADAEATFDAVVDRAAPATARVLARYHAADYLREYRAGRRITAAWGPAPGEFDNDGEAFEVHGARLGNVTVCFQPSRGYGADPAGLLAKPDATPTHAFAACYTWLDRHLDPDLVLHFGTHGALEFMPGKQTGLVRTDFSDHLLDAIPHSYLYVASNPSEAAIAKRRSAATIVNHLSPPLADADLDGRLRSLRDDIAGCLAAAPALRAQRLTMITETAEAEGLHHDVDAELATTDPAVYLERLAATLDEVAETLISVGLHRLGRGLEPEDTRAILRACCDQGCDERGLASLIDEPDRAQQLVDAVIAGRSGDDLDPGWLAYLTETMIKLGRNDELGALLHTLDGGFIAPGPGGDPIREPNVLPTGRNTYAIDPTTIPTAAAVRRGRDSAQALLNKITDTGELPESVALVIWGIETIKSRGETLGQAFALLGVEPYADSHGRVNRFRILDPEALGRPRIDVVLTASGVFRDLFGQAMGLLDEAIRAVAVLDEDPERNYVRKHALEQARELGIEVADAATRVFSNAPGDYGSGVNHVVDASTWETDLDLGELYTKRQSYAYGVSLTGAEAGRLFRSVLATVDVTFQNLDSAERSLADSDHYFEYLGGVSAAVKAAGGRAPRVLVSDTYSPRARVRDIDEALRLESRTRLLNPRWYEAMLEHGFQGVREVAQRLDNTFGWSATVDAVDDWIYSAAAATFLFDDRLRDRMAAVNPAAVRSMALRLDEADRRGLWRPSPAERARLDQVTDLLEDAVEGVGPSAA</sequence>